<dbReference type="Pfam" id="PF18181">
    <property type="entry name" value="SLATT_1"/>
    <property type="match status" value="1"/>
</dbReference>
<protein>
    <submittedName>
        <fullName evidence="4">Uncharacterized protein</fullName>
    </submittedName>
</protein>
<evidence type="ECO:0000259" key="3">
    <source>
        <dbReference type="Pfam" id="PF18181"/>
    </source>
</evidence>
<comment type="caution">
    <text evidence="4">The sequence shown here is derived from an EMBL/GenBank/DDBJ whole genome shotgun (WGS) entry which is preliminary data.</text>
</comment>
<dbReference type="EMBL" id="LGRX02001991">
    <property type="protein sequence ID" value="KAK3285041.1"/>
    <property type="molecule type" value="Genomic_DNA"/>
</dbReference>
<reference evidence="4 5" key="1">
    <citation type="journal article" date="2015" name="Genome Biol. Evol.">
        <title>Comparative Genomics of a Bacterivorous Green Alga Reveals Evolutionary Causalities and Consequences of Phago-Mixotrophic Mode of Nutrition.</title>
        <authorList>
            <person name="Burns J.A."/>
            <person name="Paasch A."/>
            <person name="Narechania A."/>
            <person name="Kim E."/>
        </authorList>
    </citation>
    <scope>NUCLEOTIDE SEQUENCE [LARGE SCALE GENOMIC DNA]</scope>
    <source>
        <strain evidence="4 5">PLY_AMNH</strain>
    </source>
</reference>
<dbReference type="InterPro" id="IPR050927">
    <property type="entry name" value="TRPM"/>
</dbReference>
<keyword evidence="1" id="KW-0472">Membrane</keyword>
<name>A0AAE0GVU2_9CHLO</name>
<feature type="transmembrane region" description="Helical" evidence="1">
    <location>
        <begin position="415"/>
        <end position="436"/>
    </location>
</feature>
<proteinExistence type="predicted"/>
<feature type="domain" description="LSDAT prokaryote" evidence="2">
    <location>
        <begin position="110"/>
        <end position="200"/>
    </location>
</feature>
<keyword evidence="1" id="KW-1133">Transmembrane helix</keyword>
<keyword evidence="1" id="KW-0812">Transmembrane</keyword>
<dbReference type="GO" id="GO:0005886">
    <property type="term" value="C:plasma membrane"/>
    <property type="evidence" value="ECO:0007669"/>
    <property type="project" value="TreeGrafter"/>
</dbReference>
<dbReference type="InterPro" id="IPR041482">
    <property type="entry name" value="LSDAT_prok"/>
</dbReference>
<dbReference type="Pfam" id="PF18171">
    <property type="entry name" value="LSDAT_prok"/>
    <property type="match status" value="3"/>
</dbReference>
<gene>
    <name evidence="4" type="ORF">CYMTET_7339</name>
</gene>
<evidence type="ECO:0000313" key="5">
    <source>
        <dbReference type="Proteomes" id="UP001190700"/>
    </source>
</evidence>
<sequence>MGFALEEEIDTPPTLEYILWDPKTFHQRRTTVVPLPKYLHPGQTDSNYTAEIAVRQLALPSFVKRYQEYEGGYEGVIIIIGSSDQLSEMLVQDDAQEDRLPEGVGYIEAIQRLKLMFGRGIAKAALDTHSVIVTAGYDRGAIGYMGRANKDRHHRIPLVGVVGRGLVTWPGDDRVDEAGPSARIPLSPDHTHYIMVDTEQDEPGVTRIRFDALKALVGNIGNESMDGGAAALYTSGSETDVTKVNPTYGGLPVVVYVVNGGEQELWEVQQCVRAGYPVCAVRGTGGIADALGNAFSDKNIDDHVPEAKVMEIVKDGTFEFVDLKEVDGVIMRDMTKRLFAKGDGDGGAATDETVQLAWELKAVYDANREILSRQNSFLKKSTFQLSVFTTILVALKPSLDDTLLDMEPDVDTKLYRDILTVIVALLPVLIGVLLAIDNRFGFGTRAKILTSASQSLTKEIYIYRALMGDYITAPVSFLQVILSEKVKTIRMNVLGTSVSEGTLLWDAVHEARSRAYRVSEKDDGISKLSPEEYIQMRLIPLLNWYEANAVVVDKELKAFLALQFIYQGMAVILALVAENKLLVAIPIAIAAAIATHIANKGLMIKLLSYNKAAVSIKNNVSWWRALTAIEQANPLKYDFLVKSTEGPVALEAQATNPGTDMTTSGGGGGDGSALDINAFMADVKDNLAKDGTITFRQAWIDNHPAFFVNYCDWLKDKLEMKIRDDGIDEDGDDSKPTFDEVTDLAEEDPMFANIQLTDALHNKDVDAIVEEADAEDNDMDLDPDKSPPVDRILWDDLEFFERRSDVTEVERGRTEMEDVEEAIKALNINDWMLRHQGHATGPRGLVVMVGSTDDCNSWLDEGIIPDGLTSEQADKRMNLLFSRGVVRAAAETNSVILTSGLDLGVIGYAGRANRDRYHKGALVGVAGKGVSTWPGDVRPNRETRTDLECNHTHFILCNSALDQSGVTRFRVDVAKSMQRNGVFGGTGSLPVMVLVMNGNTHSTVMEVLQFVRIGWPICIVKGSGGAADAICKAIKTLKDDFVKDPRLVEIVMEGNLETVALNEADGANMQSMISRLFLGGDTVVPYGVCKDAWCRVAKYRDNGGHAGYWDTFYQRFQLGLGVLTTIIVAVKRQQAANITAEIDLYMELGTILSPILLSVAATVNSSFQFGVRRSVLMAAAEAIESQIYQYRSGMMDYASVPDDKLDDLLTVRITDIGNNVMATAVQVSGLKTDAIAGVVARNFRVSDEDDGLTKLAPAEYLAQRVKIEMVKFQLQSNAIEAEVRALHTVLYILGGVGCILATVGYVTYVAVAVAFSDAIQAYCETKRFTERLGFYNSAAAKTETLVSWWCSLTSIGTANPLKYAVMVKTLEDVKTVETVLINPAAGGGGGGEEPEVPGLDLGLFKSDISDHIQDNGTVKFKQTWVEKHLGFFAQFEDYLEKQGFFIANANKIKEKIIAEQGGPKPAAAIEAPPEE</sequence>
<feature type="transmembrane region" description="Helical" evidence="1">
    <location>
        <begin position="1289"/>
        <end position="1315"/>
    </location>
</feature>
<dbReference type="GO" id="GO:0099604">
    <property type="term" value="F:ligand-gated calcium channel activity"/>
    <property type="evidence" value="ECO:0007669"/>
    <property type="project" value="TreeGrafter"/>
</dbReference>
<feature type="domain" description="SMODS and SLOG-associating 2TM effector" evidence="3">
    <location>
        <begin position="533"/>
        <end position="649"/>
    </location>
</feature>
<feature type="domain" description="LSDAT prokaryote" evidence="2">
    <location>
        <begin position="871"/>
        <end position="1062"/>
    </location>
</feature>
<feature type="transmembrane region" description="Helical" evidence="1">
    <location>
        <begin position="583"/>
        <end position="602"/>
    </location>
</feature>
<evidence type="ECO:0000256" key="1">
    <source>
        <dbReference type="SAM" id="Phobius"/>
    </source>
</evidence>
<accession>A0AAE0GVU2</accession>
<dbReference type="Proteomes" id="UP001190700">
    <property type="component" value="Unassembled WGS sequence"/>
</dbReference>
<feature type="transmembrane region" description="Helical" evidence="1">
    <location>
        <begin position="558"/>
        <end position="577"/>
    </location>
</feature>
<feature type="domain" description="LSDAT prokaryote" evidence="2">
    <location>
        <begin position="250"/>
        <end position="325"/>
    </location>
</feature>
<dbReference type="InterPro" id="IPR040884">
    <property type="entry name" value="SLATT_1"/>
</dbReference>
<dbReference type="PANTHER" id="PTHR13800:SF12">
    <property type="entry name" value="TRANSIENT RECEPTOR POTENTIAL CATION CHANNEL SUBFAMILY M MEMBER-LIKE 2"/>
    <property type="match status" value="1"/>
</dbReference>
<dbReference type="PANTHER" id="PTHR13800">
    <property type="entry name" value="TRANSIENT RECEPTOR POTENTIAL CATION CHANNEL, SUBFAMILY M, MEMBER 6"/>
    <property type="match status" value="1"/>
</dbReference>
<evidence type="ECO:0000259" key="2">
    <source>
        <dbReference type="Pfam" id="PF18171"/>
    </source>
</evidence>
<organism evidence="4 5">
    <name type="scientific">Cymbomonas tetramitiformis</name>
    <dbReference type="NCBI Taxonomy" id="36881"/>
    <lineage>
        <taxon>Eukaryota</taxon>
        <taxon>Viridiplantae</taxon>
        <taxon>Chlorophyta</taxon>
        <taxon>Pyramimonadophyceae</taxon>
        <taxon>Pyramimonadales</taxon>
        <taxon>Pyramimonadaceae</taxon>
        <taxon>Cymbomonas</taxon>
    </lineage>
</organism>
<keyword evidence="5" id="KW-1185">Reference proteome</keyword>
<evidence type="ECO:0000313" key="4">
    <source>
        <dbReference type="EMBL" id="KAK3285041.1"/>
    </source>
</evidence>